<feature type="region of interest" description="Disordered" evidence="1">
    <location>
        <begin position="1"/>
        <end position="29"/>
    </location>
</feature>
<comment type="caution">
    <text evidence="2">The sequence shown here is derived from an EMBL/GenBank/DDBJ whole genome shotgun (WGS) entry which is preliminary data.</text>
</comment>
<dbReference type="NCBIfam" id="TIGR01509">
    <property type="entry name" value="HAD-SF-IA-v3"/>
    <property type="match status" value="1"/>
</dbReference>
<evidence type="ECO:0000256" key="1">
    <source>
        <dbReference type="SAM" id="MobiDB-lite"/>
    </source>
</evidence>
<name>A0A931EXE5_9ACTN</name>
<evidence type="ECO:0000313" key="2">
    <source>
        <dbReference type="EMBL" id="MBF8187699.1"/>
    </source>
</evidence>
<dbReference type="PANTHER" id="PTHR43481">
    <property type="entry name" value="FRUCTOSE-1-PHOSPHATE PHOSPHATASE"/>
    <property type="match status" value="1"/>
</dbReference>
<gene>
    <name evidence="2" type="ORF">ITP53_18540</name>
</gene>
<keyword evidence="2" id="KW-0378">Hydrolase</keyword>
<proteinExistence type="predicted"/>
<dbReference type="Gene3D" id="3.40.50.1000">
    <property type="entry name" value="HAD superfamily/HAD-like"/>
    <property type="match status" value="1"/>
</dbReference>
<organism evidence="2 3">
    <name type="scientific">Nonomuraea cypriaca</name>
    <dbReference type="NCBI Taxonomy" id="1187855"/>
    <lineage>
        <taxon>Bacteria</taxon>
        <taxon>Bacillati</taxon>
        <taxon>Actinomycetota</taxon>
        <taxon>Actinomycetes</taxon>
        <taxon>Streptosporangiales</taxon>
        <taxon>Streptosporangiaceae</taxon>
        <taxon>Nonomuraea</taxon>
    </lineage>
</organism>
<sequence length="170" mass="18235">MRRVDVSGFWPMKAGNEPRRHEGAGPRCPSGCRPLPFDDVLVQVEYRGKGPHEAARGGRRLLGARPDLDNLDRLGLTHLIETVVTARGIARKPAPDVYLAALARLQVDPCAVVAIEDSPHGIAAAKTAGLRVVAVPNLVTTHLDLAGADRLVRYPANVVLDLAVDLAAHR</sequence>
<keyword evidence="3" id="KW-1185">Reference proteome</keyword>
<accession>A0A931EXE5</accession>
<dbReference type="SUPFAM" id="SSF56784">
    <property type="entry name" value="HAD-like"/>
    <property type="match status" value="1"/>
</dbReference>
<dbReference type="EMBL" id="JADOGI010000050">
    <property type="protein sequence ID" value="MBF8187699.1"/>
    <property type="molecule type" value="Genomic_DNA"/>
</dbReference>
<dbReference type="InterPro" id="IPR006439">
    <property type="entry name" value="HAD-SF_hydro_IA"/>
</dbReference>
<dbReference type="Pfam" id="PF13419">
    <property type="entry name" value="HAD_2"/>
    <property type="match status" value="1"/>
</dbReference>
<protein>
    <submittedName>
        <fullName evidence="2">HAD-IA family hydrolase</fullName>
    </submittedName>
</protein>
<dbReference type="InterPro" id="IPR023214">
    <property type="entry name" value="HAD_sf"/>
</dbReference>
<dbReference type="GO" id="GO:0050308">
    <property type="term" value="F:sugar-phosphatase activity"/>
    <property type="evidence" value="ECO:0007669"/>
    <property type="project" value="TreeGrafter"/>
</dbReference>
<dbReference type="AlphaFoldDB" id="A0A931EXE5"/>
<dbReference type="PANTHER" id="PTHR43481:SF4">
    <property type="entry name" value="GLYCEROL-1-PHOSPHATE PHOSPHOHYDROLASE 1-RELATED"/>
    <property type="match status" value="1"/>
</dbReference>
<evidence type="ECO:0000313" key="3">
    <source>
        <dbReference type="Proteomes" id="UP000605361"/>
    </source>
</evidence>
<dbReference type="InterPro" id="IPR041492">
    <property type="entry name" value="HAD_2"/>
</dbReference>
<dbReference type="InterPro" id="IPR051806">
    <property type="entry name" value="HAD-like_SPP"/>
</dbReference>
<dbReference type="Proteomes" id="UP000605361">
    <property type="component" value="Unassembled WGS sequence"/>
</dbReference>
<dbReference type="InterPro" id="IPR036412">
    <property type="entry name" value="HAD-like_sf"/>
</dbReference>
<reference evidence="2" key="1">
    <citation type="submission" date="2020-11" db="EMBL/GenBank/DDBJ databases">
        <title>Whole-genome analyses of Nonomuraea sp. K274.</title>
        <authorList>
            <person name="Veyisoglu A."/>
        </authorList>
    </citation>
    <scope>NUCLEOTIDE SEQUENCE</scope>
    <source>
        <strain evidence="2">K274</strain>
    </source>
</reference>